<dbReference type="PANTHER" id="PTHR11905:SF148">
    <property type="entry name" value="DISINTEGRIN AND METALLOPROTEINASE DOMAIN-CONTAINING PROTEIN 30"/>
    <property type="match status" value="1"/>
</dbReference>
<feature type="active site" evidence="8">
    <location>
        <position position="344"/>
    </location>
</feature>
<dbReference type="GO" id="GO:0006508">
    <property type="term" value="P:proteolysis"/>
    <property type="evidence" value="ECO:0007669"/>
    <property type="project" value="InterPro"/>
</dbReference>
<dbReference type="GO" id="GO:0009897">
    <property type="term" value="C:external side of plasma membrane"/>
    <property type="evidence" value="ECO:0007669"/>
    <property type="project" value="TreeGrafter"/>
</dbReference>
<evidence type="ECO:0000256" key="4">
    <source>
        <dbReference type="ARBA" id="ARBA00023136"/>
    </source>
</evidence>
<evidence type="ECO:0000313" key="15">
    <source>
        <dbReference type="Ensembl" id="ENSSHAP00000024209.1"/>
    </source>
</evidence>
<dbReference type="OrthoDB" id="9444905at2759"/>
<dbReference type="GO" id="GO:1990913">
    <property type="term" value="C:sperm head plasma membrane"/>
    <property type="evidence" value="ECO:0007669"/>
    <property type="project" value="TreeGrafter"/>
</dbReference>
<dbReference type="Ensembl" id="ENSSHAT00000034843.1">
    <property type="protein sequence ID" value="ENSSHAP00000024209.1"/>
    <property type="gene ID" value="ENSSHAG00000026666.1"/>
</dbReference>
<evidence type="ECO:0000259" key="12">
    <source>
        <dbReference type="PROSITE" id="PS50026"/>
    </source>
</evidence>
<evidence type="ECO:0000256" key="10">
    <source>
        <dbReference type="SAM" id="Phobius"/>
    </source>
</evidence>
<evidence type="ECO:0000259" key="14">
    <source>
        <dbReference type="PROSITE" id="PS50215"/>
    </source>
</evidence>
<dbReference type="InterPro" id="IPR001590">
    <property type="entry name" value="Peptidase_M12B"/>
</dbReference>
<sequence>MGIAVTATAPFLSGPLLVLGLGAFLAPAGCRDMSLYHPPVSAELVIPKKIRPPMWDSKMLGQISYSLHITGKKHIVHLLPKKMLLPRHLPVFTYAAAKEALHEEDPFFPKDCYYYGYMEGISKSLAALSTCLGGLWGILQVNEKCYQIQPNPASSTFEHHLYPIANTGASNLIRALAKEQIDEDFFQKQEATSPPCTATFDDVHLCRQKVEMGVVVGKLGYGSQNSNATMALQDMLFTLNLVDTLFMQIKVHASLSSLELWTNPSPLKIIKKLRSVLHSSAEPQSRSPAEQQLCDLVHLFQQHSFDLIFGIDVRTAKCNPYPSLAIKAHFGAHLIIFSVLFSREIGQDLGKPSDEGNLQGQRKPSLGDSKAKTSDFLKSSCPFDGHLTLLGNGGNCLNGTSQEKMKKQRCGNKIIEEGEECDCGSKTDCRKDPCCQQGCTLSKGAECSTGLCCKDCKILPTGRVCRVQSNECDLPEFCNGMSGLCPDDIYKQDGTPCSGKGYCYKKRCGSHLQQCQALFGQQAENAPHQCYKEVNSRGDRFGNCGSGEVSLFKGCNTQNTLCGRLQCANIDIIPQVPHYYTLIQTYLKEPLEKEGVLCWGTAFNQTAKKGLIDLGAVEDGSSCGENMMCVNKTCLNISSIQQECVPEQCNFQGVCNNRGNCHCDFGYAPPFCQNSGYGGSSDSGPTVDLGSEMNTSFLSWRTYLIRGSICSSFVMLKWAVIMLYKKRKWKKT</sequence>
<feature type="transmembrane region" description="Helical" evidence="10">
    <location>
        <begin position="703"/>
        <end position="724"/>
    </location>
</feature>
<evidence type="ECO:0000256" key="3">
    <source>
        <dbReference type="ARBA" id="ARBA00022989"/>
    </source>
</evidence>
<dbReference type="PROSITE" id="PS50214">
    <property type="entry name" value="DISINTEGRIN_2"/>
    <property type="match status" value="1"/>
</dbReference>
<dbReference type="Pfam" id="PF08516">
    <property type="entry name" value="ADAM_CR"/>
    <property type="match status" value="1"/>
</dbReference>
<dbReference type="SMART" id="SM00050">
    <property type="entry name" value="DISIN"/>
    <property type="match status" value="1"/>
</dbReference>
<dbReference type="PROSITE" id="PS50026">
    <property type="entry name" value="EGF_3"/>
    <property type="match status" value="1"/>
</dbReference>
<evidence type="ECO:0000256" key="6">
    <source>
        <dbReference type="PROSITE-ProRule" id="PRU00068"/>
    </source>
</evidence>
<dbReference type="Proteomes" id="UP000007648">
    <property type="component" value="Unassembled WGS sequence"/>
</dbReference>
<dbReference type="InterPro" id="IPR006586">
    <property type="entry name" value="ADAM_Cys-rich"/>
</dbReference>
<keyword evidence="11" id="KW-0732">Signal</keyword>
<dbReference type="PROSITE" id="PS00427">
    <property type="entry name" value="DISINTEGRIN_1"/>
    <property type="match status" value="1"/>
</dbReference>
<evidence type="ECO:0000256" key="11">
    <source>
        <dbReference type="SAM" id="SignalP"/>
    </source>
</evidence>
<keyword evidence="3 10" id="KW-1133">Transmembrane helix</keyword>
<evidence type="ECO:0000256" key="5">
    <source>
        <dbReference type="ARBA" id="ARBA00023157"/>
    </source>
</evidence>
<evidence type="ECO:0000256" key="7">
    <source>
        <dbReference type="PROSITE-ProRule" id="PRU00076"/>
    </source>
</evidence>
<keyword evidence="16" id="KW-1185">Reference proteome</keyword>
<gene>
    <name evidence="15" type="primary">LOC100921472</name>
</gene>
<dbReference type="KEGG" id="shr:100921472"/>
<dbReference type="AlphaFoldDB" id="A0A7N4UXQ3"/>
<dbReference type="PROSITE" id="PS01186">
    <property type="entry name" value="EGF_2"/>
    <property type="match status" value="1"/>
</dbReference>
<evidence type="ECO:0000259" key="13">
    <source>
        <dbReference type="PROSITE" id="PS50214"/>
    </source>
</evidence>
<dbReference type="InterPro" id="IPR036436">
    <property type="entry name" value="Disintegrin_dom_sf"/>
</dbReference>
<dbReference type="SUPFAM" id="SSF55486">
    <property type="entry name" value="Metalloproteases ('zincins'), catalytic domain"/>
    <property type="match status" value="1"/>
</dbReference>
<feature type="signal peptide" evidence="11">
    <location>
        <begin position="1"/>
        <end position="30"/>
    </location>
</feature>
<comment type="caution">
    <text evidence="7">Lacks conserved residue(s) required for the propagation of feature annotation.</text>
</comment>
<dbReference type="PRINTS" id="PR00289">
    <property type="entry name" value="DISINTEGRIN"/>
</dbReference>
<dbReference type="Pfam" id="PF01421">
    <property type="entry name" value="Reprolysin"/>
    <property type="match status" value="1"/>
</dbReference>
<dbReference type="InterPro" id="IPR000742">
    <property type="entry name" value="EGF"/>
</dbReference>
<comment type="subcellular location">
    <subcellularLocation>
        <location evidence="1">Membrane</location>
        <topology evidence="1">Single-pass type I membrane protein</topology>
    </subcellularLocation>
</comment>
<proteinExistence type="predicted"/>
<reference evidence="15" key="3">
    <citation type="submission" date="2025-09" db="UniProtKB">
        <authorList>
            <consortium name="Ensembl"/>
        </authorList>
    </citation>
    <scope>IDENTIFICATION</scope>
</reference>
<dbReference type="PROSITE" id="PS50215">
    <property type="entry name" value="ADAM_MEPRO"/>
    <property type="match status" value="1"/>
</dbReference>
<feature type="region of interest" description="Disordered" evidence="9">
    <location>
        <begin position="351"/>
        <end position="373"/>
    </location>
</feature>
<dbReference type="GO" id="GO:0004222">
    <property type="term" value="F:metalloendopeptidase activity"/>
    <property type="evidence" value="ECO:0007669"/>
    <property type="project" value="InterPro"/>
</dbReference>
<dbReference type="FunFam" id="4.10.70.10:FF:000001">
    <property type="entry name" value="Disintegrin and metalloproteinase domain-containing protein 22"/>
    <property type="match status" value="1"/>
</dbReference>
<keyword evidence="7" id="KW-0245">EGF-like domain</keyword>
<dbReference type="InterPro" id="IPR001762">
    <property type="entry name" value="Disintegrin_dom"/>
</dbReference>
<reference evidence="15 16" key="1">
    <citation type="journal article" date="2011" name="Proc. Natl. Acad. Sci. U.S.A.">
        <title>Genetic diversity and population structure of the endangered marsupial Sarcophilus harrisii (Tasmanian devil).</title>
        <authorList>
            <person name="Miller W."/>
            <person name="Hayes V.M."/>
            <person name="Ratan A."/>
            <person name="Petersen D.C."/>
            <person name="Wittekindt N.E."/>
            <person name="Miller J."/>
            <person name="Walenz B."/>
            <person name="Knight J."/>
            <person name="Qi J."/>
            <person name="Zhao F."/>
            <person name="Wang Q."/>
            <person name="Bedoya-Reina O.C."/>
            <person name="Katiyar N."/>
            <person name="Tomsho L.P."/>
            <person name="Kasson L.M."/>
            <person name="Hardie R.A."/>
            <person name="Woodbridge P."/>
            <person name="Tindall E.A."/>
            <person name="Bertelsen M.F."/>
            <person name="Dixon D."/>
            <person name="Pyecroft S."/>
            <person name="Helgen K.M."/>
            <person name="Lesk A.M."/>
            <person name="Pringle T.H."/>
            <person name="Patterson N."/>
            <person name="Zhang Y."/>
            <person name="Kreiss A."/>
            <person name="Woods G.M."/>
            <person name="Jones M.E."/>
            <person name="Schuster S.C."/>
        </authorList>
    </citation>
    <scope>NUCLEOTIDE SEQUENCE [LARGE SCALE GENOMIC DNA]</scope>
</reference>
<dbReference type="Gene3D" id="3.40.390.10">
    <property type="entry name" value="Collagenase (Catalytic Domain)"/>
    <property type="match status" value="1"/>
</dbReference>
<dbReference type="SMART" id="SM00608">
    <property type="entry name" value="ACR"/>
    <property type="match status" value="1"/>
</dbReference>
<protein>
    <submittedName>
        <fullName evidence="15">Uncharacterized protein</fullName>
    </submittedName>
</protein>
<dbReference type="Pfam" id="PF00200">
    <property type="entry name" value="Disintegrin"/>
    <property type="match status" value="1"/>
</dbReference>
<dbReference type="GeneID" id="100921472"/>
<dbReference type="Gene3D" id="4.10.70.10">
    <property type="entry name" value="Disintegrin domain"/>
    <property type="match status" value="1"/>
</dbReference>
<feature type="chain" id="PRO_5029446092" evidence="11">
    <location>
        <begin position="31"/>
        <end position="732"/>
    </location>
</feature>
<dbReference type="InterPro" id="IPR002870">
    <property type="entry name" value="Peptidase_M12B_N"/>
</dbReference>
<feature type="disulfide bond" evidence="7">
    <location>
        <begin position="663"/>
        <end position="672"/>
    </location>
</feature>
<dbReference type="SUPFAM" id="SSF57552">
    <property type="entry name" value="Blood coagulation inhibitor (disintegrin)"/>
    <property type="match status" value="1"/>
</dbReference>
<organism evidence="15 16">
    <name type="scientific">Sarcophilus harrisii</name>
    <name type="common">Tasmanian devil</name>
    <name type="synonym">Sarcophilus laniarius</name>
    <dbReference type="NCBI Taxonomy" id="9305"/>
    <lineage>
        <taxon>Eukaryota</taxon>
        <taxon>Metazoa</taxon>
        <taxon>Chordata</taxon>
        <taxon>Craniata</taxon>
        <taxon>Vertebrata</taxon>
        <taxon>Euteleostomi</taxon>
        <taxon>Mammalia</taxon>
        <taxon>Metatheria</taxon>
        <taxon>Dasyuromorphia</taxon>
        <taxon>Dasyuridae</taxon>
        <taxon>Sarcophilus</taxon>
    </lineage>
</organism>
<dbReference type="Pfam" id="PF01562">
    <property type="entry name" value="Pep_M12B_propep"/>
    <property type="match status" value="1"/>
</dbReference>
<feature type="disulfide bond" evidence="6">
    <location>
        <begin position="465"/>
        <end position="485"/>
    </location>
</feature>
<dbReference type="InterPro" id="IPR018358">
    <property type="entry name" value="Disintegrin_CS"/>
</dbReference>
<accession>A0A7N4UXQ3</accession>
<evidence type="ECO:0000256" key="9">
    <source>
        <dbReference type="SAM" id="MobiDB-lite"/>
    </source>
</evidence>
<dbReference type="PANTHER" id="PTHR11905">
    <property type="entry name" value="ADAM A DISINTEGRIN AND METALLOPROTEASE DOMAIN"/>
    <property type="match status" value="1"/>
</dbReference>
<evidence type="ECO:0000313" key="16">
    <source>
        <dbReference type="Proteomes" id="UP000007648"/>
    </source>
</evidence>
<keyword evidence="5 7" id="KW-1015">Disulfide bond</keyword>
<dbReference type="GeneTree" id="ENSGT00940000162954"/>
<dbReference type="InParanoid" id="A0A7N4UXQ3"/>
<feature type="domain" description="Peptidase M12B" evidence="14">
    <location>
        <begin position="208"/>
        <end position="397"/>
    </location>
</feature>
<reference evidence="15" key="2">
    <citation type="submission" date="2025-08" db="UniProtKB">
        <authorList>
            <consortium name="Ensembl"/>
        </authorList>
    </citation>
    <scope>IDENTIFICATION</scope>
</reference>
<dbReference type="GO" id="GO:0008584">
    <property type="term" value="P:male gonad development"/>
    <property type="evidence" value="ECO:0007669"/>
    <property type="project" value="TreeGrafter"/>
</dbReference>
<evidence type="ECO:0000256" key="1">
    <source>
        <dbReference type="ARBA" id="ARBA00004479"/>
    </source>
</evidence>
<dbReference type="RefSeq" id="XP_003756341.1">
    <property type="nucleotide sequence ID" value="XM_003756293.4"/>
</dbReference>
<feature type="domain" description="Disintegrin" evidence="13">
    <location>
        <begin position="407"/>
        <end position="493"/>
    </location>
</feature>
<evidence type="ECO:0000256" key="2">
    <source>
        <dbReference type="ARBA" id="ARBA00022692"/>
    </source>
</evidence>
<dbReference type="InterPro" id="IPR024079">
    <property type="entry name" value="MetalloPept_cat_dom_sf"/>
</dbReference>
<keyword evidence="2 10" id="KW-0812">Transmembrane</keyword>
<name>A0A7N4UXQ3_SARHA</name>
<feature type="domain" description="EGF-like" evidence="12">
    <location>
        <begin position="640"/>
        <end position="673"/>
    </location>
</feature>
<keyword evidence="4 10" id="KW-0472">Membrane</keyword>
<evidence type="ECO:0000256" key="8">
    <source>
        <dbReference type="PROSITE-ProRule" id="PRU00276"/>
    </source>
</evidence>